<dbReference type="RefSeq" id="XP_062652567.1">
    <property type="nucleotide sequence ID" value="XM_062787269.1"/>
</dbReference>
<accession>A0AAN6Z8E9</accession>
<organism evidence="2 3">
    <name type="scientific">Parathielavia appendiculata</name>
    <dbReference type="NCBI Taxonomy" id="2587402"/>
    <lineage>
        <taxon>Eukaryota</taxon>
        <taxon>Fungi</taxon>
        <taxon>Dikarya</taxon>
        <taxon>Ascomycota</taxon>
        <taxon>Pezizomycotina</taxon>
        <taxon>Sordariomycetes</taxon>
        <taxon>Sordariomycetidae</taxon>
        <taxon>Sordariales</taxon>
        <taxon>Chaetomiaceae</taxon>
        <taxon>Parathielavia</taxon>
    </lineage>
</organism>
<dbReference type="AlphaFoldDB" id="A0AAN6Z8E9"/>
<dbReference type="EMBL" id="MU853223">
    <property type="protein sequence ID" value="KAK4128796.1"/>
    <property type="molecule type" value="Genomic_DNA"/>
</dbReference>
<feature type="transmembrane region" description="Helical" evidence="1">
    <location>
        <begin position="18"/>
        <end position="41"/>
    </location>
</feature>
<evidence type="ECO:0000256" key="1">
    <source>
        <dbReference type="SAM" id="Phobius"/>
    </source>
</evidence>
<keyword evidence="1" id="KW-0472">Membrane</keyword>
<comment type="caution">
    <text evidence="2">The sequence shown here is derived from an EMBL/GenBank/DDBJ whole genome shotgun (WGS) entry which is preliminary data.</text>
</comment>
<proteinExistence type="predicted"/>
<name>A0AAN6Z8E9_9PEZI</name>
<reference evidence="2" key="2">
    <citation type="submission" date="2023-05" db="EMBL/GenBank/DDBJ databases">
        <authorList>
            <consortium name="Lawrence Berkeley National Laboratory"/>
            <person name="Steindorff A."/>
            <person name="Hensen N."/>
            <person name="Bonometti L."/>
            <person name="Westerberg I."/>
            <person name="Brannstrom I.O."/>
            <person name="Guillou S."/>
            <person name="Cros-Aarteil S."/>
            <person name="Calhoun S."/>
            <person name="Haridas S."/>
            <person name="Kuo A."/>
            <person name="Mondo S."/>
            <person name="Pangilinan J."/>
            <person name="Riley R."/>
            <person name="Labutti K."/>
            <person name="Andreopoulos B."/>
            <person name="Lipzen A."/>
            <person name="Chen C."/>
            <person name="Yanf M."/>
            <person name="Daum C."/>
            <person name="Ng V."/>
            <person name="Clum A."/>
            <person name="Ohm R."/>
            <person name="Martin F."/>
            <person name="Silar P."/>
            <person name="Natvig D."/>
            <person name="Lalanne C."/>
            <person name="Gautier V."/>
            <person name="Ament-Velasquez S.L."/>
            <person name="Kruys A."/>
            <person name="Hutchinson M.I."/>
            <person name="Powell A.J."/>
            <person name="Barry K."/>
            <person name="Miller A.N."/>
            <person name="Grigoriev I.V."/>
            <person name="Debuchy R."/>
            <person name="Gladieux P."/>
            <person name="Thoren M.H."/>
            <person name="Johannesson H."/>
        </authorList>
    </citation>
    <scope>NUCLEOTIDE SEQUENCE</scope>
    <source>
        <strain evidence="2">CBS 731.68</strain>
    </source>
</reference>
<sequence length="142" mass="16552">MCFSFSSLYSIIRLHLPYFFPIFFPKFLTFIAFHLSIVCHANGQTRGSIVRYQLPVFRNPCRLWQFTPFAFLYQLRPCPSRFITQLMDSSCYCSAATNSPSRIDTSRCLLSSRKTITWLGIRPPRCHSPLPSSGHAVRRFRF</sequence>
<keyword evidence="3" id="KW-1185">Reference proteome</keyword>
<reference evidence="2" key="1">
    <citation type="journal article" date="2023" name="Mol. Phylogenet. Evol.">
        <title>Genome-scale phylogeny and comparative genomics of the fungal order Sordariales.</title>
        <authorList>
            <person name="Hensen N."/>
            <person name="Bonometti L."/>
            <person name="Westerberg I."/>
            <person name="Brannstrom I.O."/>
            <person name="Guillou S."/>
            <person name="Cros-Aarteil S."/>
            <person name="Calhoun S."/>
            <person name="Haridas S."/>
            <person name="Kuo A."/>
            <person name="Mondo S."/>
            <person name="Pangilinan J."/>
            <person name="Riley R."/>
            <person name="LaButti K."/>
            <person name="Andreopoulos B."/>
            <person name="Lipzen A."/>
            <person name="Chen C."/>
            <person name="Yan M."/>
            <person name="Daum C."/>
            <person name="Ng V."/>
            <person name="Clum A."/>
            <person name="Steindorff A."/>
            <person name="Ohm R.A."/>
            <person name="Martin F."/>
            <person name="Silar P."/>
            <person name="Natvig D.O."/>
            <person name="Lalanne C."/>
            <person name="Gautier V."/>
            <person name="Ament-Velasquez S.L."/>
            <person name="Kruys A."/>
            <person name="Hutchinson M.I."/>
            <person name="Powell A.J."/>
            <person name="Barry K."/>
            <person name="Miller A.N."/>
            <person name="Grigoriev I.V."/>
            <person name="Debuchy R."/>
            <person name="Gladieux P."/>
            <person name="Hiltunen Thoren M."/>
            <person name="Johannesson H."/>
        </authorList>
    </citation>
    <scope>NUCLEOTIDE SEQUENCE</scope>
    <source>
        <strain evidence="2">CBS 731.68</strain>
    </source>
</reference>
<evidence type="ECO:0000313" key="3">
    <source>
        <dbReference type="Proteomes" id="UP001302602"/>
    </source>
</evidence>
<keyword evidence="1" id="KW-1133">Transmembrane helix</keyword>
<gene>
    <name evidence="2" type="ORF">N657DRAFT_41869</name>
</gene>
<dbReference type="GeneID" id="87824039"/>
<dbReference type="Proteomes" id="UP001302602">
    <property type="component" value="Unassembled WGS sequence"/>
</dbReference>
<protein>
    <submittedName>
        <fullName evidence="2">Uncharacterized protein</fullName>
    </submittedName>
</protein>
<keyword evidence="1" id="KW-0812">Transmembrane</keyword>
<evidence type="ECO:0000313" key="2">
    <source>
        <dbReference type="EMBL" id="KAK4128796.1"/>
    </source>
</evidence>